<sequence>MECGGLPLALVTVGRALRRENDMRHWENSLSQLKNPMGRIYGMESRVFTRLRFSIERRKDNVTRSCFLYCALYPEDHHIETEELIKYWEIGCQEGSWNEYVKMHVLIRDMAIAVTIVNPLFMIRAGRGIRVPPVENEWLYNSLSKGILPSFFNHLGSLKVLDLSYTGIASLDFVNVVASCTNLANLEANFSTLHDFNRYVLSDIPTLRSICRGPMICDSLTSIEVIDCPELEIIPFFLEIRQQLVDSLKQIIKGSRRWWWTLGRNHPIPTSLLAPLFKPESAPNEDIRVDSKTVNSYDGSSGSSFGQRLHSYCK</sequence>
<dbReference type="Proteomes" id="UP000187609">
    <property type="component" value="Unassembled WGS sequence"/>
</dbReference>
<dbReference type="PANTHER" id="PTHR33463">
    <property type="entry name" value="NB-ARC DOMAIN-CONTAINING PROTEIN-RELATED"/>
    <property type="match status" value="1"/>
</dbReference>
<dbReference type="AlphaFoldDB" id="A0A1J6KBG3"/>
<dbReference type="InterPro" id="IPR042197">
    <property type="entry name" value="Apaf_helical"/>
</dbReference>
<comment type="caution">
    <text evidence="5">The sequence shown here is derived from an EMBL/GenBank/DDBJ whole genome shotgun (WGS) entry which is preliminary data.</text>
</comment>
<evidence type="ECO:0000313" key="5">
    <source>
        <dbReference type="EMBL" id="OIT22296.1"/>
    </source>
</evidence>
<dbReference type="EMBL" id="MJEQ01006908">
    <property type="protein sequence ID" value="OIT19542.1"/>
    <property type="molecule type" value="Genomic_DNA"/>
</dbReference>
<dbReference type="Gramene" id="OIT21530">
    <property type="protein sequence ID" value="OIT21530"/>
    <property type="gene ID" value="A4A49_56879"/>
</dbReference>
<gene>
    <name evidence="5" type="ORF">A4A49_52514</name>
    <name evidence="4" type="ORF">A4A49_56879</name>
    <name evidence="3" type="ORF">A4A49_58298</name>
</gene>
<organism evidence="5 6">
    <name type="scientific">Nicotiana attenuata</name>
    <name type="common">Coyote tobacco</name>
    <dbReference type="NCBI Taxonomy" id="49451"/>
    <lineage>
        <taxon>Eukaryota</taxon>
        <taxon>Viridiplantae</taxon>
        <taxon>Streptophyta</taxon>
        <taxon>Embryophyta</taxon>
        <taxon>Tracheophyta</taxon>
        <taxon>Spermatophyta</taxon>
        <taxon>Magnoliopsida</taxon>
        <taxon>eudicotyledons</taxon>
        <taxon>Gunneridae</taxon>
        <taxon>Pentapetalae</taxon>
        <taxon>asterids</taxon>
        <taxon>lamiids</taxon>
        <taxon>Solanales</taxon>
        <taxon>Solanaceae</taxon>
        <taxon>Nicotianoideae</taxon>
        <taxon>Nicotianeae</taxon>
        <taxon>Nicotiana</taxon>
    </lineage>
</organism>
<dbReference type="PRINTS" id="PR00364">
    <property type="entry name" value="DISEASERSIST"/>
</dbReference>
<reference evidence="5 6" key="1">
    <citation type="submission" date="2016-11" db="EMBL/GenBank/DDBJ databases">
        <title>The genome of Nicotiana attenuata.</title>
        <authorList>
            <person name="Xu S."/>
            <person name="Brockmoeller T."/>
            <person name="Gaquerel E."/>
            <person name="Navarro A."/>
            <person name="Kuhl H."/>
            <person name="Gase K."/>
            <person name="Ling Z."/>
            <person name="Zhou W."/>
            <person name="Kreitzer C."/>
            <person name="Stanke M."/>
            <person name="Tang H."/>
            <person name="Lyons E."/>
            <person name="Pandey P."/>
            <person name="Pandey S.P."/>
            <person name="Timmermann B."/>
            <person name="Baldwin I.T."/>
        </authorList>
    </citation>
    <scope>NUCLEOTIDE SEQUENCE [LARGE SCALE GENOMIC DNA]</scope>
    <source>
        <strain evidence="6">cv. UT</strain>
        <strain evidence="5">UT</strain>
        <tissue evidence="5">Leaves</tissue>
    </source>
</reference>
<dbReference type="PANTHER" id="PTHR33463:SF209">
    <property type="entry name" value="DISEASE RESISTANCE PROTEIN RPS2-LIKE"/>
    <property type="match status" value="1"/>
</dbReference>
<keyword evidence="1" id="KW-0433">Leucine-rich repeat</keyword>
<proteinExistence type="predicted"/>
<evidence type="ECO:0000313" key="3">
    <source>
        <dbReference type="EMBL" id="OIT19542.1"/>
    </source>
</evidence>
<keyword evidence="2" id="KW-0611">Plant defense</keyword>
<accession>A0A1J6KBG3</accession>
<dbReference type="SUPFAM" id="SSF52058">
    <property type="entry name" value="L domain-like"/>
    <property type="match status" value="1"/>
</dbReference>
<dbReference type="EMBL" id="MJEQ01003768">
    <property type="protein sequence ID" value="OIT22296.1"/>
    <property type="molecule type" value="Genomic_DNA"/>
</dbReference>
<dbReference type="GO" id="GO:0006952">
    <property type="term" value="P:defense response"/>
    <property type="evidence" value="ECO:0007669"/>
    <property type="project" value="UniProtKB-KW"/>
</dbReference>
<evidence type="ECO:0000256" key="2">
    <source>
        <dbReference type="ARBA" id="ARBA00022821"/>
    </source>
</evidence>
<dbReference type="Gramene" id="OIT22296">
    <property type="protein sequence ID" value="OIT22296"/>
    <property type="gene ID" value="A4A49_52514"/>
</dbReference>
<dbReference type="Gene3D" id="1.10.8.430">
    <property type="entry name" value="Helical domain of apoptotic protease-activating factors"/>
    <property type="match status" value="1"/>
</dbReference>
<dbReference type="InterPro" id="IPR032675">
    <property type="entry name" value="LRR_dom_sf"/>
</dbReference>
<keyword evidence="6" id="KW-1185">Reference proteome</keyword>
<dbReference type="STRING" id="49451.A0A1J6KBG3"/>
<name>A0A1J6KBG3_NICAT</name>
<evidence type="ECO:0000313" key="4">
    <source>
        <dbReference type="EMBL" id="OIT21530.1"/>
    </source>
</evidence>
<dbReference type="EMBL" id="MJEQ01004284">
    <property type="protein sequence ID" value="OIT21530.1"/>
    <property type="molecule type" value="Genomic_DNA"/>
</dbReference>
<dbReference type="Gene3D" id="3.80.10.10">
    <property type="entry name" value="Ribonuclease Inhibitor"/>
    <property type="match status" value="1"/>
</dbReference>
<dbReference type="Gramene" id="OIT19542">
    <property type="protein sequence ID" value="OIT19542"/>
    <property type="gene ID" value="A4A49_58298"/>
</dbReference>
<evidence type="ECO:0000256" key="1">
    <source>
        <dbReference type="ARBA" id="ARBA00022614"/>
    </source>
</evidence>
<evidence type="ECO:0000313" key="6">
    <source>
        <dbReference type="Proteomes" id="UP000187609"/>
    </source>
</evidence>
<protein>
    <submittedName>
        <fullName evidence="5">Disease resistance protein</fullName>
    </submittedName>
</protein>
<dbReference type="InterPro" id="IPR050905">
    <property type="entry name" value="Plant_NBS-LRR"/>
</dbReference>